<dbReference type="PANTHER" id="PTHR43783:SF1">
    <property type="entry name" value="UDP-N-ACETYLGLUCOSAMINE 1-CARBOXYVINYLTRANSFERASE"/>
    <property type="match status" value="1"/>
</dbReference>
<evidence type="ECO:0000256" key="7">
    <source>
        <dbReference type="ARBA" id="ARBA00022984"/>
    </source>
</evidence>
<dbReference type="InterPro" id="IPR050068">
    <property type="entry name" value="MurA_subfamily"/>
</dbReference>
<evidence type="ECO:0000256" key="8">
    <source>
        <dbReference type="ARBA" id="ARBA00023306"/>
    </source>
</evidence>
<comment type="pathway">
    <text evidence="2">Cell wall biogenesis; peptidoglycan biosynthesis.</text>
</comment>
<evidence type="ECO:0000256" key="10">
    <source>
        <dbReference type="ARBA" id="ARBA00038367"/>
    </source>
</evidence>
<evidence type="ECO:0000256" key="6">
    <source>
        <dbReference type="ARBA" id="ARBA00022960"/>
    </source>
</evidence>
<dbReference type="PANTHER" id="PTHR43783">
    <property type="entry name" value="UDP-N-ACETYLGLUCOSAMINE 1-CARBOXYVINYLTRANSFERASE"/>
    <property type="match status" value="1"/>
</dbReference>
<accession>A0ABN8BLY8</accession>
<keyword evidence="4" id="KW-0132">Cell division</keyword>
<feature type="domain" description="Enolpyruvate transferase" evidence="16">
    <location>
        <begin position="10"/>
        <end position="412"/>
    </location>
</feature>
<dbReference type="InterPro" id="IPR005750">
    <property type="entry name" value="UDP_GlcNAc_COvinyl_MurA"/>
</dbReference>
<dbReference type="Proteomes" id="UP000789719">
    <property type="component" value="Unassembled WGS sequence"/>
</dbReference>
<dbReference type="InterPro" id="IPR001986">
    <property type="entry name" value="Enolpyruvate_Tfrase_dom"/>
</dbReference>
<keyword evidence="3" id="KW-0963">Cytoplasm</keyword>
<gene>
    <name evidence="17" type="primary">murA2</name>
    <name evidence="17" type="ORF">WGH24286_00349</name>
</gene>
<evidence type="ECO:0000256" key="2">
    <source>
        <dbReference type="ARBA" id="ARBA00004752"/>
    </source>
</evidence>
<keyword evidence="5 17" id="KW-0808">Transferase</keyword>
<evidence type="ECO:0000256" key="3">
    <source>
        <dbReference type="ARBA" id="ARBA00022490"/>
    </source>
</evidence>
<evidence type="ECO:0000256" key="15">
    <source>
        <dbReference type="ARBA" id="ARBA00047527"/>
    </source>
</evidence>
<name>A0ABN8BLY8_9LACO</name>
<evidence type="ECO:0000256" key="4">
    <source>
        <dbReference type="ARBA" id="ARBA00022618"/>
    </source>
</evidence>
<evidence type="ECO:0000256" key="12">
    <source>
        <dbReference type="ARBA" id="ARBA00039754"/>
    </source>
</evidence>
<keyword evidence="8" id="KW-0131">Cell cycle</keyword>
<dbReference type="SUPFAM" id="SSF55205">
    <property type="entry name" value="EPT/RTPC-like"/>
    <property type="match status" value="1"/>
</dbReference>
<organism evidence="17 18">
    <name type="scientific">Periweissella ghanensis</name>
    <dbReference type="NCBI Taxonomy" id="467997"/>
    <lineage>
        <taxon>Bacteria</taxon>
        <taxon>Bacillati</taxon>
        <taxon>Bacillota</taxon>
        <taxon>Bacilli</taxon>
        <taxon>Lactobacillales</taxon>
        <taxon>Lactobacillaceae</taxon>
        <taxon>Periweissella</taxon>
    </lineage>
</organism>
<keyword evidence="18" id="KW-1185">Reference proteome</keyword>
<evidence type="ECO:0000256" key="14">
    <source>
        <dbReference type="ARBA" id="ARBA00042842"/>
    </source>
</evidence>
<dbReference type="EC" id="2.5.1.7" evidence="11"/>
<dbReference type="EMBL" id="CAKKNT010000003">
    <property type="protein sequence ID" value="CAH0417933.1"/>
    <property type="molecule type" value="Genomic_DNA"/>
</dbReference>
<evidence type="ECO:0000313" key="18">
    <source>
        <dbReference type="Proteomes" id="UP000789719"/>
    </source>
</evidence>
<evidence type="ECO:0000256" key="1">
    <source>
        <dbReference type="ARBA" id="ARBA00004496"/>
    </source>
</evidence>
<sequence length="433" mass="47383">MQENQYIAIKKSPAINGKIAIQGSKNSALALVAAACLNDQLVQLNNVPDLRDFRLIEAMLTKVGILTYREGQGFYVDARLASDYVLDYALTADFRASYYFIAALLKKFKKVSLSYPGGDDFGSRPIDQHFKGMKKLGARIEEAGSHYTVYADNLVGTEFHFEVVTSGATINLMLIATLASGSTTLTNCASDPEVVDVANFLNLMGHHIVGAGTDTITITPNPQAATKEVKYTVIPDRLIAGSFLMLPGILGGEITVTNAIPEHLNSVLFALEDMGLEITRTDTGITARKVNAINGMRLVTGMYPLFATDLQQPLTALMLYANTPSSVQDNVYYNRFSHVEELAKMGVQLGRQNNIAFIHGNQYRDLVGDADVNCRDVRAGTCLLFAALGSTGETRLHDVKHLFRGYENLVGNLQSLGINIELREEAEAQFSYY</sequence>
<dbReference type="Gene3D" id="3.65.10.10">
    <property type="entry name" value="Enolpyruvate transferase domain"/>
    <property type="match status" value="2"/>
</dbReference>
<keyword evidence="7" id="KW-0573">Peptidoglycan synthesis</keyword>
<protein>
    <recommendedName>
        <fullName evidence="12">UDP-N-acetylglucosamine 1-carboxyvinyltransferase</fullName>
        <ecNumber evidence="11">2.5.1.7</ecNumber>
    </recommendedName>
    <alternativeName>
        <fullName evidence="13">Enoylpyruvate transferase</fullName>
    </alternativeName>
    <alternativeName>
        <fullName evidence="14">UDP-N-acetylglucosamine enolpyruvyl transferase</fullName>
    </alternativeName>
</protein>
<reference evidence="17 18" key="1">
    <citation type="submission" date="2021-11" db="EMBL/GenBank/DDBJ databases">
        <authorList>
            <person name="Depoorter E."/>
        </authorList>
    </citation>
    <scope>NUCLEOTIDE SEQUENCE [LARGE SCALE GENOMIC DNA]</scope>
    <source>
        <strain evidence="17 18">LMG 24286</strain>
    </source>
</reference>
<dbReference type="InterPro" id="IPR013792">
    <property type="entry name" value="RNA3'P_cycl/enolpyr_Trfase_a/b"/>
</dbReference>
<keyword evidence="9" id="KW-0961">Cell wall biogenesis/degradation</keyword>
<keyword evidence="6" id="KW-0133">Cell shape</keyword>
<dbReference type="GO" id="GO:0008760">
    <property type="term" value="F:UDP-N-acetylglucosamine 1-carboxyvinyltransferase activity"/>
    <property type="evidence" value="ECO:0007669"/>
    <property type="project" value="UniProtKB-EC"/>
</dbReference>
<evidence type="ECO:0000313" key="17">
    <source>
        <dbReference type="EMBL" id="CAH0417933.1"/>
    </source>
</evidence>
<comment type="caution">
    <text evidence="17">The sequence shown here is derived from an EMBL/GenBank/DDBJ whole genome shotgun (WGS) entry which is preliminary data.</text>
</comment>
<comment type="similarity">
    <text evidence="10">Belongs to the EPSP synthase family. MurA subfamily.</text>
</comment>
<comment type="catalytic activity">
    <reaction evidence="15">
        <text>phosphoenolpyruvate + UDP-N-acetyl-alpha-D-glucosamine = UDP-N-acetyl-3-O-(1-carboxyvinyl)-alpha-D-glucosamine + phosphate</text>
        <dbReference type="Rhea" id="RHEA:18681"/>
        <dbReference type="ChEBI" id="CHEBI:43474"/>
        <dbReference type="ChEBI" id="CHEBI:57705"/>
        <dbReference type="ChEBI" id="CHEBI:58702"/>
        <dbReference type="ChEBI" id="CHEBI:68483"/>
        <dbReference type="EC" id="2.5.1.7"/>
    </reaction>
</comment>
<dbReference type="NCBIfam" id="NF006873">
    <property type="entry name" value="PRK09369.1"/>
    <property type="match status" value="1"/>
</dbReference>
<comment type="subcellular location">
    <subcellularLocation>
        <location evidence="1">Cytoplasm</location>
    </subcellularLocation>
</comment>
<evidence type="ECO:0000259" key="16">
    <source>
        <dbReference type="Pfam" id="PF00275"/>
    </source>
</evidence>
<proteinExistence type="inferred from homology"/>
<evidence type="ECO:0000256" key="5">
    <source>
        <dbReference type="ARBA" id="ARBA00022679"/>
    </source>
</evidence>
<dbReference type="RefSeq" id="WP_230098043.1">
    <property type="nucleotide sequence ID" value="NZ_CAKKNT010000003.1"/>
</dbReference>
<dbReference type="CDD" id="cd01555">
    <property type="entry name" value="UdpNAET"/>
    <property type="match status" value="1"/>
</dbReference>
<evidence type="ECO:0000256" key="9">
    <source>
        <dbReference type="ARBA" id="ARBA00023316"/>
    </source>
</evidence>
<evidence type="ECO:0000256" key="13">
    <source>
        <dbReference type="ARBA" id="ARBA00042443"/>
    </source>
</evidence>
<evidence type="ECO:0000256" key="11">
    <source>
        <dbReference type="ARBA" id="ARBA00039108"/>
    </source>
</evidence>
<dbReference type="InterPro" id="IPR036968">
    <property type="entry name" value="Enolpyruvate_Tfrase_sf"/>
</dbReference>
<dbReference type="Pfam" id="PF00275">
    <property type="entry name" value="EPSP_synthase"/>
    <property type="match status" value="1"/>
</dbReference>